<dbReference type="InterPro" id="IPR013324">
    <property type="entry name" value="RNA_pol_sigma_r3/r4-like"/>
</dbReference>
<dbReference type="InterPro" id="IPR036388">
    <property type="entry name" value="WH-like_DNA-bd_sf"/>
</dbReference>
<accession>A0AA42C5T8</accession>
<dbReference type="RefSeq" id="WP_282591815.1">
    <property type="nucleotide sequence ID" value="NZ_JAPAAF010000013.1"/>
</dbReference>
<organism evidence="6 7">
    <name type="scientific">Gaoshiqia sediminis</name>
    <dbReference type="NCBI Taxonomy" id="2986998"/>
    <lineage>
        <taxon>Bacteria</taxon>
        <taxon>Pseudomonadati</taxon>
        <taxon>Bacteroidota</taxon>
        <taxon>Bacteroidia</taxon>
        <taxon>Marinilabiliales</taxon>
        <taxon>Prolixibacteraceae</taxon>
        <taxon>Gaoshiqia</taxon>
    </lineage>
</organism>
<proteinExistence type="inferred from homology"/>
<protein>
    <submittedName>
        <fullName evidence="6">Sigma-70 family RNA polymerase sigma factor</fullName>
    </submittedName>
</protein>
<keyword evidence="2" id="KW-0805">Transcription regulation</keyword>
<dbReference type="Gene3D" id="1.10.1740.10">
    <property type="match status" value="1"/>
</dbReference>
<dbReference type="InterPro" id="IPR039425">
    <property type="entry name" value="RNA_pol_sigma-70-like"/>
</dbReference>
<dbReference type="InterPro" id="IPR013249">
    <property type="entry name" value="RNA_pol_sigma70_r4_t2"/>
</dbReference>
<evidence type="ECO:0000259" key="5">
    <source>
        <dbReference type="Pfam" id="PF08281"/>
    </source>
</evidence>
<sequence>MIEHSKGNDHELWTKFLHGNDQVLSLIYLRYVNALYDYGSKITPDHSLVKDCIQDVFCTIIRNRQSLSPTDNIQLYLFKALKRQLVREIQKSLKYREIDPDNSGRFEISFLQSFDHTEFELSDEQKKALISAIESLTARQKEAIYLRFTRGMDYKEIAVILNLNYQSARALIHRAISKLREILAGKTNYFSQILLCIFRKTGKGVLQQ</sequence>
<dbReference type="SUPFAM" id="SSF88659">
    <property type="entry name" value="Sigma3 and sigma4 domains of RNA polymerase sigma factors"/>
    <property type="match status" value="1"/>
</dbReference>
<dbReference type="AlphaFoldDB" id="A0AA42C5T8"/>
<comment type="similarity">
    <text evidence="1">Belongs to the sigma-70 factor family. ECF subfamily.</text>
</comment>
<dbReference type="Gene3D" id="1.10.10.10">
    <property type="entry name" value="Winged helix-like DNA-binding domain superfamily/Winged helix DNA-binding domain"/>
    <property type="match status" value="1"/>
</dbReference>
<keyword evidence="7" id="KW-1185">Reference proteome</keyword>
<dbReference type="GO" id="GO:0016987">
    <property type="term" value="F:sigma factor activity"/>
    <property type="evidence" value="ECO:0007669"/>
    <property type="project" value="UniProtKB-KW"/>
</dbReference>
<dbReference type="GO" id="GO:0003677">
    <property type="term" value="F:DNA binding"/>
    <property type="evidence" value="ECO:0007669"/>
    <property type="project" value="InterPro"/>
</dbReference>
<reference evidence="6" key="1">
    <citation type="submission" date="2022-10" db="EMBL/GenBank/DDBJ databases">
        <title>Gaoshiqiia sediminis gen. nov., sp. nov., isolated from coastal sediment.</title>
        <authorList>
            <person name="Yu W.X."/>
            <person name="Mu D.S."/>
            <person name="Du J.Z."/>
            <person name="Liang Y.Q."/>
        </authorList>
    </citation>
    <scope>NUCLEOTIDE SEQUENCE</scope>
    <source>
        <strain evidence="6">A06</strain>
    </source>
</reference>
<dbReference type="PANTHER" id="PTHR43133:SF46">
    <property type="entry name" value="RNA POLYMERASE SIGMA-70 FACTOR ECF SUBFAMILY"/>
    <property type="match status" value="1"/>
</dbReference>
<dbReference type="InterPro" id="IPR014284">
    <property type="entry name" value="RNA_pol_sigma-70_dom"/>
</dbReference>
<dbReference type="CDD" id="cd06171">
    <property type="entry name" value="Sigma70_r4"/>
    <property type="match status" value="1"/>
</dbReference>
<dbReference type="SUPFAM" id="SSF88946">
    <property type="entry name" value="Sigma2 domain of RNA polymerase sigma factors"/>
    <property type="match status" value="1"/>
</dbReference>
<keyword evidence="4" id="KW-0804">Transcription</keyword>
<keyword evidence="3" id="KW-0731">Sigma factor</keyword>
<dbReference type="InterPro" id="IPR013325">
    <property type="entry name" value="RNA_pol_sigma_r2"/>
</dbReference>
<dbReference type="Pfam" id="PF08281">
    <property type="entry name" value="Sigma70_r4_2"/>
    <property type="match status" value="1"/>
</dbReference>
<dbReference type="GO" id="GO:0006352">
    <property type="term" value="P:DNA-templated transcription initiation"/>
    <property type="evidence" value="ECO:0007669"/>
    <property type="project" value="InterPro"/>
</dbReference>
<comment type="caution">
    <text evidence="6">The sequence shown here is derived from an EMBL/GenBank/DDBJ whole genome shotgun (WGS) entry which is preliminary data.</text>
</comment>
<dbReference type="EMBL" id="JAPAAF010000013">
    <property type="protein sequence ID" value="MCW0483213.1"/>
    <property type="molecule type" value="Genomic_DNA"/>
</dbReference>
<evidence type="ECO:0000313" key="7">
    <source>
        <dbReference type="Proteomes" id="UP001163821"/>
    </source>
</evidence>
<gene>
    <name evidence="6" type="ORF">N2K84_10760</name>
</gene>
<evidence type="ECO:0000313" key="6">
    <source>
        <dbReference type="EMBL" id="MCW0483213.1"/>
    </source>
</evidence>
<evidence type="ECO:0000256" key="1">
    <source>
        <dbReference type="ARBA" id="ARBA00010641"/>
    </source>
</evidence>
<evidence type="ECO:0000256" key="3">
    <source>
        <dbReference type="ARBA" id="ARBA00023082"/>
    </source>
</evidence>
<name>A0AA42C5T8_9BACT</name>
<evidence type="ECO:0000256" key="4">
    <source>
        <dbReference type="ARBA" id="ARBA00023163"/>
    </source>
</evidence>
<dbReference type="Proteomes" id="UP001163821">
    <property type="component" value="Unassembled WGS sequence"/>
</dbReference>
<dbReference type="PANTHER" id="PTHR43133">
    <property type="entry name" value="RNA POLYMERASE ECF-TYPE SIGMA FACTO"/>
    <property type="match status" value="1"/>
</dbReference>
<evidence type="ECO:0000256" key="2">
    <source>
        <dbReference type="ARBA" id="ARBA00023015"/>
    </source>
</evidence>
<dbReference type="NCBIfam" id="TIGR02937">
    <property type="entry name" value="sigma70-ECF"/>
    <property type="match status" value="1"/>
</dbReference>
<feature type="domain" description="RNA polymerase sigma factor 70 region 4 type 2" evidence="5">
    <location>
        <begin position="128"/>
        <end position="179"/>
    </location>
</feature>